<dbReference type="Proteomes" id="UP001469553">
    <property type="component" value="Unassembled WGS sequence"/>
</dbReference>
<sequence length="110" mass="12133">MLPDQFLADRDPPPPRRGERHGNHPAATQQKSHGAAATSPQVPMAAVYARADPAMDHTHIRPLQRQTTIDVVHSLTLPIYTLYSLVQVPIPAPGPSRWSPSLRGFIIIFD</sequence>
<evidence type="ECO:0000256" key="1">
    <source>
        <dbReference type="SAM" id="MobiDB-lite"/>
    </source>
</evidence>
<reference evidence="2 3" key="1">
    <citation type="submission" date="2021-06" db="EMBL/GenBank/DDBJ databases">
        <authorList>
            <person name="Palmer J.M."/>
        </authorList>
    </citation>
    <scope>NUCLEOTIDE SEQUENCE [LARGE SCALE GENOMIC DNA]</scope>
    <source>
        <strain evidence="2 3">AS_MEX2019</strain>
        <tissue evidence="2">Muscle</tissue>
    </source>
</reference>
<feature type="region of interest" description="Disordered" evidence="1">
    <location>
        <begin position="1"/>
        <end position="42"/>
    </location>
</feature>
<gene>
    <name evidence="2" type="ORF">AMECASPLE_036730</name>
</gene>
<feature type="compositionally biased region" description="Basic and acidic residues" evidence="1">
    <location>
        <begin position="7"/>
        <end position="22"/>
    </location>
</feature>
<accession>A0ABV0XWQ3</accession>
<keyword evidence="3" id="KW-1185">Reference proteome</keyword>
<dbReference type="EMBL" id="JAHRIP010015324">
    <property type="protein sequence ID" value="MEQ2285907.1"/>
    <property type="molecule type" value="Genomic_DNA"/>
</dbReference>
<proteinExistence type="predicted"/>
<protein>
    <submittedName>
        <fullName evidence="2">Uncharacterized protein</fullName>
    </submittedName>
</protein>
<comment type="caution">
    <text evidence="2">The sequence shown here is derived from an EMBL/GenBank/DDBJ whole genome shotgun (WGS) entry which is preliminary data.</text>
</comment>
<evidence type="ECO:0000313" key="2">
    <source>
        <dbReference type="EMBL" id="MEQ2285907.1"/>
    </source>
</evidence>
<evidence type="ECO:0000313" key="3">
    <source>
        <dbReference type="Proteomes" id="UP001469553"/>
    </source>
</evidence>
<name>A0ABV0XWQ3_9TELE</name>
<organism evidence="2 3">
    <name type="scientific">Ameca splendens</name>
    <dbReference type="NCBI Taxonomy" id="208324"/>
    <lineage>
        <taxon>Eukaryota</taxon>
        <taxon>Metazoa</taxon>
        <taxon>Chordata</taxon>
        <taxon>Craniata</taxon>
        <taxon>Vertebrata</taxon>
        <taxon>Euteleostomi</taxon>
        <taxon>Actinopterygii</taxon>
        <taxon>Neopterygii</taxon>
        <taxon>Teleostei</taxon>
        <taxon>Neoteleostei</taxon>
        <taxon>Acanthomorphata</taxon>
        <taxon>Ovalentaria</taxon>
        <taxon>Atherinomorphae</taxon>
        <taxon>Cyprinodontiformes</taxon>
        <taxon>Goodeidae</taxon>
        <taxon>Ameca</taxon>
    </lineage>
</organism>